<dbReference type="Pfam" id="PF14223">
    <property type="entry name" value="Retrotran_gag_2"/>
    <property type="match status" value="1"/>
</dbReference>
<dbReference type="PROSITE" id="PS50158">
    <property type="entry name" value="ZF_CCHC"/>
    <property type="match status" value="1"/>
</dbReference>
<dbReference type="Pfam" id="PF25597">
    <property type="entry name" value="SH3_retrovirus"/>
    <property type="match status" value="1"/>
</dbReference>
<dbReference type="InterPro" id="IPR025724">
    <property type="entry name" value="GAG-pre-integrase_dom"/>
</dbReference>
<dbReference type="Pfam" id="PF07727">
    <property type="entry name" value="RVT_2"/>
    <property type="match status" value="1"/>
</dbReference>
<dbReference type="PANTHER" id="PTHR11439:SF495">
    <property type="entry name" value="REVERSE TRANSCRIPTASE, RNA-DEPENDENT DNA POLYMERASE-RELATED"/>
    <property type="match status" value="1"/>
</dbReference>
<keyword evidence="1" id="KW-0479">Metal-binding</keyword>
<dbReference type="InterPro" id="IPR013103">
    <property type="entry name" value="RVT_2"/>
</dbReference>
<organism evidence="3">
    <name type="scientific">Tanacetum cinerariifolium</name>
    <name type="common">Dalmatian daisy</name>
    <name type="synonym">Chrysanthemum cinerariifolium</name>
    <dbReference type="NCBI Taxonomy" id="118510"/>
    <lineage>
        <taxon>Eukaryota</taxon>
        <taxon>Viridiplantae</taxon>
        <taxon>Streptophyta</taxon>
        <taxon>Embryophyta</taxon>
        <taxon>Tracheophyta</taxon>
        <taxon>Spermatophyta</taxon>
        <taxon>Magnoliopsida</taxon>
        <taxon>eudicotyledons</taxon>
        <taxon>Gunneridae</taxon>
        <taxon>Pentapetalae</taxon>
        <taxon>asterids</taxon>
        <taxon>campanulids</taxon>
        <taxon>Asterales</taxon>
        <taxon>Asteraceae</taxon>
        <taxon>Asteroideae</taxon>
        <taxon>Anthemideae</taxon>
        <taxon>Anthemidinae</taxon>
        <taxon>Tanacetum</taxon>
    </lineage>
</organism>
<dbReference type="AlphaFoldDB" id="A0A6L2MRP4"/>
<gene>
    <name evidence="3" type="ORF">Tci_046992</name>
</gene>
<dbReference type="Pfam" id="PF00098">
    <property type="entry name" value="zf-CCHC"/>
    <property type="match status" value="1"/>
</dbReference>
<keyword evidence="1" id="KW-0863">Zinc-finger</keyword>
<keyword evidence="1" id="KW-0862">Zinc</keyword>
<dbReference type="SMART" id="SM00343">
    <property type="entry name" value="ZnF_C2HC"/>
    <property type="match status" value="1"/>
</dbReference>
<feature type="domain" description="CCHC-type" evidence="2">
    <location>
        <begin position="233"/>
        <end position="247"/>
    </location>
</feature>
<name>A0A6L2MRP4_TANCI</name>
<dbReference type="GO" id="GO:0008270">
    <property type="term" value="F:zinc ion binding"/>
    <property type="evidence" value="ECO:0007669"/>
    <property type="project" value="UniProtKB-KW"/>
</dbReference>
<comment type="caution">
    <text evidence="3">The sequence shown here is derived from an EMBL/GenBank/DDBJ whole genome shotgun (WGS) entry which is preliminary data.</text>
</comment>
<sequence>MGISKEHQLKFNSIKDAKQLLEAIENRFCGNAATKKTQRNLLKQQYENFNASSLEMLDQTFDRLQKLVSQLKLLGEKLSQEDVNQKLLRSLSPKWNTHDVVRRNKAGLDTISMDDLYNNLNVYEPEVKEMSSSSSNTQNMDFVSSLNNNSSSTNKTINIAQEVNTANEVSTASTQVNAAFSTNIDNLSDTVIFSFFASQPSSPQLVHEDLEQIHRDDMEEIDLRCFDKSNVECYNCHKRGHFARECRAPKNQDNNHKESSRRSVPVETTNSIALVYCDAENTKSSKEETKVVRKNDDAPIIEEWVSDDEEKNVTQPKIEKKIVRPNIVKKEFVKPRQQENTARKTVKKGKPQIDLQDKEVIDSGCSRHMTGNIVPRKNNMYSVDLKNIVPKGGLTCLFAKAASDESKLWHRRLGHLNFKTMNKHVKENLVRGLPSKLLKMIKHVLHVKRKSSTEPLAGEGFFVGYSLNSKAFRVFNSRTRIAEENLHIRFSENTANVEDNVNITNNVNTVGSTVNAAGINKDNELPFDPNMHALEDVSIFNFLNDDKDDDIVADMNNMDTTIQVSPIPTTRIHKDHPLDQVIGDLHLATQTRQVSKNLEEHMNKKDERGIVIKNKARLVAQGNTQEEGIDYNEVFAPLARIEAIRLFLAYALFKGFVVYQMDVKSAFLYRKIKEEVHVCQPQGFEDPYFSDRVKQKKDAIFISQDKYVAEILKKSMIGSLMYLTSSRQDIMFAVCACARYQVNPKVSHLHAVTRIFRLISWQCKKQTVVANSITKAEYVAASSYCGQVLWIQNQLLDYGVYGKKVIISEASIIRDLQFADEGVYCLPNSTIIEQLASIGKPTRKVTKVPQPSDPMKHVADKAVHKELRDSQSRTMTKTTQANVINTLKRRVKKFENRNRSRTHKLKRLYKVGLTTRVESSDNKESLGEHASKQRMRIDDIDADEDITLMNVQADIEMFDADKDLGGEKVFVKQEVVADKEKIDEVTLAQALTELKTLKPKAKRGCYSRAKRISNNYNNNT</sequence>
<dbReference type="EMBL" id="BKCJ010006996">
    <property type="protein sequence ID" value="GEU75014.1"/>
    <property type="molecule type" value="Genomic_DNA"/>
</dbReference>
<evidence type="ECO:0000259" key="2">
    <source>
        <dbReference type="PROSITE" id="PS50158"/>
    </source>
</evidence>
<protein>
    <recommendedName>
        <fullName evidence="2">CCHC-type domain-containing protein</fullName>
    </recommendedName>
</protein>
<dbReference type="Gene3D" id="4.10.60.10">
    <property type="entry name" value="Zinc finger, CCHC-type"/>
    <property type="match status" value="1"/>
</dbReference>
<evidence type="ECO:0000313" key="3">
    <source>
        <dbReference type="EMBL" id="GEU75014.1"/>
    </source>
</evidence>
<reference evidence="3" key="1">
    <citation type="journal article" date="2019" name="Sci. Rep.">
        <title>Draft genome of Tanacetum cinerariifolium, the natural source of mosquito coil.</title>
        <authorList>
            <person name="Yamashiro T."/>
            <person name="Shiraishi A."/>
            <person name="Satake H."/>
            <person name="Nakayama K."/>
        </authorList>
    </citation>
    <scope>NUCLEOTIDE SEQUENCE</scope>
</reference>
<dbReference type="InterPro" id="IPR036875">
    <property type="entry name" value="Znf_CCHC_sf"/>
</dbReference>
<dbReference type="InterPro" id="IPR057670">
    <property type="entry name" value="SH3_retrovirus"/>
</dbReference>
<dbReference type="Pfam" id="PF13976">
    <property type="entry name" value="gag_pre-integrs"/>
    <property type="match status" value="1"/>
</dbReference>
<accession>A0A6L2MRP4</accession>
<dbReference type="SUPFAM" id="SSF57756">
    <property type="entry name" value="Retrovirus zinc finger-like domains"/>
    <property type="match status" value="1"/>
</dbReference>
<evidence type="ECO:0000256" key="1">
    <source>
        <dbReference type="PROSITE-ProRule" id="PRU00047"/>
    </source>
</evidence>
<dbReference type="GO" id="GO:0003676">
    <property type="term" value="F:nucleic acid binding"/>
    <property type="evidence" value="ECO:0007669"/>
    <property type="project" value="InterPro"/>
</dbReference>
<dbReference type="InterPro" id="IPR001878">
    <property type="entry name" value="Znf_CCHC"/>
</dbReference>
<proteinExistence type="predicted"/>
<dbReference type="PANTHER" id="PTHR11439">
    <property type="entry name" value="GAG-POL-RELATED RETROTRANSPOSON"/>
    <property type="match status" value="1"/>
</dbReference>